<name>A0A8J2S854_9STRA</name>
<dbReference type="PROSITE" id="PS50076">
    <property type="entry name" value="DNAJ_2"/>
    <property type="match status" value="1"/>
</dbReference>
<comment type="caution">
    <text evidence="3">The sequence shown here is derived from an EMBL/GenBank/DDBJ whole genome shotgun (WGS) entry which is preliminary data.</text>
</comment>
<dbReference type="AlphaFoldDB" id="A0A8J2S854"/>
<dbReference type="PANTHER" id="PTHR43948:SF10">
    <property type="entry name" value="MRJ, ISOFORM E"/>
    <property type="match status" value="1"/>
</dbReference>
<dbReference type="InterPro" id="IPR036869">
    <property type="entry name" value="J_dom_sf"/>
</dbReference>
<proteinExistence type="predicted"/>
<dbReference type="PROSITE" id="PS00636">
    <property type="entry name" value="DNAJ_1"/>
    <property type="match status" value="1"/>
</dbReference>
<dbReference type="GO" id="GO:0005634">
    <property type="term" value="C:nucleus"/>
    <property type="evidence" value="ECO:0007669"/>
    <property type="project" value="TreeGrafter"/>
</dbReference>
<evidence type="ECO:0000259" key="2">
    <source>
        <dbReference type="PROSITE" id="PS50076"/>
    </source>
</evidence>
<dbReference type="PRINTS" id="PR00625">
    <property type="entry name" value="JDOMAIN"/>
</dbReference>
<evidence type="ECO:0000313" key="4">
    <source>
        <dbReference type="Proteomes" id="UP000789595"/>
    </source>
</evidence>
<dbReference type="SMART" id="SM00271">
    <property type="entry name" value="DnaJ"/>
    <property type="match status" value="1"/>
</dbReference>
<dbReference type="SUPFAM" id="SSF46565">
    <property type="entry name" value="Chaperone J-domain"/>
    <property type="match status" value="1"/>
</dbReference>
<dbReference type="GO" id="GO:0051082">
    <property type="term" value="F:unfolded protein binding"/>
    <property type="evidence" value="ECO:0007669"/>
    <property type="project" value="TreeGrafter"/>
</dbReference>
<keyword evidence="4" id="KW-1185">Reference proteome</keyword>
<dbReference type="OrthoDB" id="10250354at2759"/>
<gene>
    <name evidence="3" type="ORF">PECAL_1P20450</name>
</gene>
<dbReference type="Gene3D" id="1.10.287.110">
    <property type="entry name" value="DnaJ domain"/>
    <property type="match status" value="1"/>
</dbReference>
<organism evidence="3 4">
    <name type="scientific">Pelagomonas calceolata</name>
    <dbReference type="NCBI Taxonomy" id="35677"/>
    <lineage>
        <taxon>Eukaryota</taxon>
        <taxon>Sar</taxon>
        <taxon>Stramenopiles</taxon>
        <taxon>Ochrophyta</taxon>
        <taxon>Pelagophyceae</taxon>
        <taxon>Pelagomonadales</taxon>
        <taxon>Pelagomonadaceae</taxon>
        <taxon>Pelagomonas</taxon>
    </lineage>
</organism>
<feature type="domain" description="J" evidence="2">
    <location>
        <begin position="5"/>
        <end position="66"/>
    </location>
</feature>
<dbReference type="CDD" id="cd06257">
    <property type="entry name" value="DnaJ"/>
    <property type="match status" value="1"/>
</dbReference>
<protein>
    <recommendedName>
        <fullName evidence="2">J domain-containing protein</fullName>
    </recommendedName>
</protein>
<reference evidence="3" key="1">
    <citation type="submission" date="2021-11" db="EMBL/GenBank/DDBJ databases">
        <authorList>
            <consortium name="Genoscope - CEA"/>
            <person name="William W."/>
        </authorList>
    </citation>
    <scope>NUCLEOTIDE SEQUENCE</scope>
</reference>
<sequence>MRVPDHYAALGIQSTADASDIRKAYKKRALQTHPDKGGDEEEFKRVGAAYAVLSDEAKRSEYDEMRTDGLRQGERDQTDYQCRGFNSNFDAPFFGQRWDPGEKFSMDDARAQFDRFFGTQSPFANFATPSAKKVTQISTIKRRDGRMESMARTRSEGAKDEYEFFNQGHVLHGGRGHINPGLPPNASGPGSPWKPVEARREKKGMTPLQMAAAARTRRRSGTGRLEGRPLGRSETGPPALGL</sequence>
<evidence type="ECO:0000256" key="1">
    <source>
        <dbReference type="SAM" id="MobiDB-lite"/>
    </source>
</evidence>
<dbReference type="GO" id="GO:0051087">
    <property type="term" value="F:protein-folding chaperone binding"/>
    <property type="evidence" value="ECO:0007669"/>
    <property type="project" value="TreeGrafter"/>
</dbReference>
<dbReference type="GO" id="GO:0005737">
    <property type="term" value="C:cytoplasm"/>
    <property type="evidence" value="ECO:0007669"/>
    <property type="project" value="TreeGrafter"/>
</dbReference>
<accession>A0A8J2S854</accession>
<dbReference type="GO" id="GO:0044183">
    <property type="term" value="F:protein folding chaperone"/>
    <property type="evidence" value="ECO:0007669"/>
    <property type="project" value="TreeGrafter"/>
</dbReference>
<dbReference type="InterPro" id="IPR001623">
    <property type="entry name" value="DnaJ_domain"/>
</dbReference>
<dbReference type="Proteomes" id="UP000789595">
    <property type="component" value="Unassembled WGS sequence"/>
</dbReference>
<evidence type="ECO:0000313" key="3">
    <source>
        <dbReference type="EMBL" id="CAH0365598.1"/>
    </source>
</evidence>
<dbReference type="PANTHER" id="PTHR43948">
    <property type="entry name" value="DNAJ HOMOLOG SUBFAMILY B"/>
    <property type="match status" value="1"/>
</dbReference>
<dbReference type="Pfam" id="PF00226">
    <property type="entry name" value="DnaJ"/>
    <property type="match status" value="1"/>
</dbReference>
<feature type="region of interest" description="Disordered" evidence="1">
    <location>
        <begin position="179"/>
        <end position="242"/>
    </location>
</feature>
<dbReference type="InterPro" id="IPR018253">
    <property type="entry name" value="DnaJ_domain_CS"/>
</dbReference>
<dbReference type="EMBL" id="CAKKNE010000001">
    <property type="protein sequence ID" value="CAH0365598.1"/>
    <property type="molecule type" value="Genomic_DNA"/>
</dbReference>